<proteinExistence type="predicted"/>
<dbReference type="Proteomes" id="UP000289886">
    <property type="component" value="Unassembled WGS sequence"/>
</dbReference>
<dbReference type="AlphaFoldDB" id="A0A444TYV9"/>
<comment type="caution">
    <text evidence="2">The sequence shown here is derived from an EMBL/GenBank/DDBJ whole genome shotgun (WGS) entry which is preliminary data.</text>
</comment>
<feature type="region of interest" description="Disordered" evidence="1">
    <location>
        <begin position="70"/>
        <end position="92"/>
    </location>
</feature>
<dbReference type="EMBL" id="SCEB01215710">
    <property type="protein sequence ID" value="RXM28115.1"/>
    <property type="molecule type" value="Genomic_DNA"/>
</dbReference>
<accession>A0A444TYV9</accession>
<keyword evidence="3" id="KW-1185">Reference proteome</keyword>
<feature type="compositionally biased region" description="Polar residues" evidence="1">
    <location>
        <begin position="82"/>
        <end position="91"/>
    </location>
</feature>
<organism evidence="2 3">
    <name type="scientific">Acipenser ruthenus</name>
    <name type="common">Sterlet sturgeon</name>
    <dbReference type="NCBI Taxonomy" id="7906"/>
    <lineage>
        <taxon>Eukaryota</taxon>
        <taxon>Metazoa</taxon>
        <taxon>Chordata</taxon>
        <taxon>Craniata</taxon>
        <taxon>Vertebrata</taxon>
        <taxon>Euteleostomi</taxon>
        <taxon>Actinopterygii</taxon>
        <taxon>Chondrostei</taxon>
        <taxon>Acipenseriformes</taxon>
        <taxon>Acipenseridae</taxon>
        <taxon>Acipenser</taxon>
    </lineage>
</organism>
<gene>
    <name evidence="2" type="ORF">EOD39_10026</name>
</gene>
<evidence type="ECO:0000313" key="3">
    <source>
        <dbReference type="Proteomes" id="UP000289886"/>
    </source>
</evidence>
<sequence length="128" mass="14198">MTDNELPAPPSSGWMDPNPVEYFPKCLDPRQERRYILPCRLPALFQLADQEPKLRVIFLGPLSAPLHWRKPRSPSCDPFPSGQGTRSTGTEQPRMACISISVPMLLAGPVLETEVKALRSSQTTSPSL</sequence>
<name>A0A444TYV9_ACIRT</name>
<reference evidence="2 3" key="1">
    <citation type="submission" date="2019-01" db="EMBL/GenBank/DDBJ databases">
        <title>Draft Genome and Complete Hox-Cluster Characterization of the Sterlet Sturgeon (Acipenser ruthenus).</title>
        <authorList>
            <person name="Wei Q."/>
        </authorList>
    </citation>
    <scope>NUCLEOTIDE SEQUENCE [LARGE SCALE GENOMIC DNA]</scope>
    <source>
        <strain evidence="2">WHYD16114868_AA</strain>
        <tissue evidence="2">Blood</tissue>
    </source>
</reference>
<evidence type="ECO:0000256" key="1">
    <source>
        <dbReference type="SAM" id="MobiDB-lite"/>
    </source>
</evidence>
<protein>
    <submittedName>
        <fullName evidence="2">Uncharacterized protein</fullName>
    </submittedName>
</protein>
<evidence type="ECO:0000313" key="2">
    <source>
        <dbReference type="EMBL" id="RXM28115.1"/>
    </source>
</evidence>